<evidence type="ECO:0000313" key="13">
    <source>
        <dbReference type="Proteomes" id="UP000029488"/>
    </source>
</evidence>
<feature type="domain" description="DNA replication/recombination mediator RecO N-terminal" evidence="8">
    <location>
        <begin position="5"/>
        <end position="82"/>
    </location>
</feature>
<comment type="similarity">
    <text evidence="1 7">Belongs to the RecO family.</text>
</comment>
<evidence type="ECO:0000256" key="2">
    <source>
        <dbReference type="ARBA" id="ARBA00021310"/>
    </source>
</evidence>
<evidence type="ECO:0000313" key="12">
    <source>
        <dbReference type="EMBL" id="WII27789.1"/>
    </source>
</evidence>
<evidence type="ECO:0000259" key="8">
    <source>
        <dbReference type="Pfam" id="PF11967"/>
    </source>
</evidence>
<dbReference type="GO" id="GO:0043590">
    <property type="term" value="C:bacterial nucleoid"/>
    <property type="evidence" value="ECO:0007669"/>
    <property type="project" value="TreeGrafter"/>
</dbReference>
<comment type="function">
    <text evidence="7">Involved in DNA repair and RecF pathway recombination.</text>
</comment>
<dbReference type="EMBL" id="CP123971">
    <property type="protein sequence ID" value="WII27789.1"/>
    <property type="molecule type" value="Genomic_DNA"/>
</dbReference>
<dbReference type="SUPFAM" id="SSF57863">
    <property type="entry name" value="ArfGap/RecO-like zinc finger"/>
    <property type="match status" value="1"/>
</dbReference>
<dbReference type="InterPro" id="IPR012340">
    <property type="entry name" value="NA-bd_OB-fold"/>
</dbReference>
<dbReference type="Pfam" id="PF02565">
    <property type="entry name" value="RecO_C"/>
    <property type="match status" value="1"/>
</dbReference>
<keyword evidence="4 7" id="KW-0233">DNA recombination</keyword>
<reference evidence="10 14" key="2">
    <citation type="submission" date="2016-09" db="EMBL/GenBank/DDBJ databases">
        <title>Complete Genome Sequence of Lactobacillus salivarius Jin.</title>
        <authorList>
            <person name="Jin N."/>
            <person name="Li C."/>
            <person name="Wang M."/>
            <person name="Ren D."/>
            <person name="Di Y."/>
            <person name="Pan R."/>
            <person name="Du S."/>
            <person name="Lu H."/>
            <person name="Li X."/>
            <person name="Tian M."/>
        </authorList>
    </citation>
    <scope>NUCLEOTIDE SEQUENCE [LARGE SCALE GENOMIC DNA]</scope>
    <source>
        <strain evidence="10 14">CICC 23174</strain>
    </source>
</reference>
<dbReference type="EMBL" id="NFHF01000006">
    <property type="protein sequence ID" value="OUN18927.1"/>
    <property type="molecule type" value="Genomic_DNA"/>
</dbReference>
<dbReference type="GeneID" id="89465679"/>
<evidence type="ECO:0000313" key="14">
    <source>
        <dbReference type="Proteomes" id="UP000094723"/>
    </source>
</evidence>
<dbReference type="Proteomes" id="UP000029488">
    <property type="component" value="Chromosome"/>
</dbReference>
<evidence type="ECO:0000256" key="5">
    <source>
        <dbReference type="ARBA" id="ARBA00023204"/>
    </source>
</evidence>
<gene>
    <name evidence="7 9" type="primary">recO</name>
    <name evidence="11" type="ORF">B5G36_03940</name>
    <name evidence="10" type="ORF">BHF65_06440</name>
    <name evidence="9" type="ORF">LSJ_0914c</name>
    <name evidence="12" type="ORF">QFE45_05180</name>
</gene>
<dbReference type="EMBL" id="CP017107">
    <property type="protein sequence ID" value="AOO73872.1"/>
    <property type="molecule type" value="Genomic_DNA"/>
</dbReference>
<dbReference type="KEGG" id="lsj:LSJ_0914c"/>
<sequence length="260" mass="30266">MIYKNVEFSAIVTKRKNYRERDMLVTMFTDKYGFKTFFVRGVRKRGFKLGAAILPFTHGTYIGSINSEGLSFITATKGIDQFQSINQDIILNAYATYILELVKAAFEDSIDVTNTLWFEKVLKALSLINDGFDAQIITNIIEVQLLGKFGVQPNWRSCVICGETQSQFDYSESYGGILCRKHWYMDKNRLNLDQRTMYYLRKFSIVDLNYLNSIKVNEDTKKRLKLTLNEIYDNQVGIYVKARSFIDKMMKVENDLLRKD</sequence>
<dbReference type="InterPro" id="IPR003717">
    <property type="entry name" value="RecO"/>
</dbReference>
<evidence type="ECO:0000256" key="4">
    <source>
        <dbReference type="ARBA" id="ARBA00023172"/>
    </source>
</evidence>
<keyword evidence="3 7" id="KW-0227">DNA damage</keyword>
<reference evidence="9 13" key="1">
    <citation type="journal article" date="2014" name="BMC Genomics">
        <title>Unusual genome complexity in Lactobacillus salivarius JCM1046.</title>
        <authorList>
            <person name="Raftis E.J."/>
            <person name="Forde B.M."/>
            <person name="Claesson M.J."/>
            <person name="O'Toole P.W."/>
        </authorList>
    </citation>
    <scope>NUCLEOTIDE SEQUENCE [LARGE SCALE GENOMIC DNA]</scope>
    <source>
        <strain evidence="9 13">JCM1046</strain>
    </source>
</reference>
<evidence type="ECO:0000256" key="1">
    <source>
        <dbReference type="ARBA" id="ARBA00007452"/>
    </source>
</evidence>
<keyword evidence="5 7" id="KW-0234">DNA repair</keyword>
<dbReference type="Pfam" id="PF11967">
    <property type="entry name" value="RecO_N"/>
    <property type="match status" value="1"/>
</dbReference>
<dbReference type="InterPro" id="IPR037278">
    <property type="entry name" value="ARFGAP/RecO"/>
</dbReference>
<name>A0A089QCW1_9LACO</name>
<dbReference type="AlphaFoldDB" id="A0A089QCW1"/>
<dbReference type="NCBIfam" id="TIGR00613">
    <property type="entry name" value="reco"/>
    <property type="match status" value="1"/>
</dbReference>
<protein>
    <recommendedName>
        <fullName evidence="2 7">DNA repair protein RecO</fullName>
    </recommendedName>
    <alternativeName>
        <fullName evidence="6 7">Recombination protein O</fullName>
    </alternativeName>
</protein>
<dbReference type="Gene3D" id="1.20.1440.120">
    <property type="entry name" value="Recombination protein O, C-terminal domain"/>
    <property type="match status" value="1"/>
</dbReference>
<dbReference type="PANTHER" id="PTHR33991">
    <property type="entry name" value="DNA REPAIR PROTEIN RECO"/>
    <property type="match status" value="1"/>
</dbReference>
<reference evidence="11" key="4">
    <citation type="journal article" date="2018" name="BMC Genomics">
        <title>Whole genome sequencing and function prediction of 133 gut anaerobes isolated from chicken caecum in pure cultures.</title>
        <authorList>
            <person name="Medvecky M."/>
            <person name="Cejkova D."/>
            <person name="Polansky O."/>
            <person name="Karasova D."/>
            <person name="Kubasova T."/>
            <person name="Cizek A."/>
            <person name="Rychlik I."/>
        </authorList>
    </citation>
    <scope>NUCLEOTIDE SEQUENCE</scope>
    <source>
        <strain evidence="11">An84</strain>
    </source>
</reference>
<evidence type="ECO:0000256" key="7">
    <source>
        <dbReference type="HAMAP-Rule" id="MF_00201"/>
    </source>
</evidence>
<dbReference type="InterPro" id="IPR022572">
    <property type="entry name" value="DNA_rep/recomb_RecO_N"/>
</dbReference>
<evidence type="ECO:0000256" key="3">
    <source>
        <dbReference type="ARBA" id="ARBA00022763"/>
    </source>
</evidence>
<dbReference type="Proteomes" id="UP000196255">
    <property type="component" value="Unassembled WGS sequence"/>
</dbReference>
<dbReference type="EMBL" id="CP007646">
    <property type="protein sequence ID" value="AIR10595.1"/>
    <property type="molecule type" value="Genomic_DNA"/>
</dbReference>
<proteinExistence type="inferred from homology"/>
<accession>A0A089QCW1</accession>
<dbReference type="HAMAP" id="MF_00201">
    <property type="entry name" value="RecO"/>
    <property type="match status" value="1"/>
</dbReference>
<organism evidence="9 13">
    <name type="scientific">Ligilactobacillus salivarius</name>
    <dbReference type="NCBI Taxonomy" id="1624"/>
    <lineage>
        <taxon>Bacteria</taxon>
        <taxon>Bacillati</taxon>
        <taxon>Bacillota</taxon>
        <taxon>Bacilli</taxon>
        <taxon>Lactobacillales</taxon>
        <taxon>Lactobacillaceae</taxon>
        <taxon>Ligilactobacillus</taxon>
    </lineage>
</organism>
<dbReference type="PANTHER" id="PTHR33991:SF1">
    <property type="entry name" value="DNA REPAIR PROTEIN RECO"/>
    <property type="match status" value="1"/>
</dbReference>
<dbReference type="RefSeq" id="WP_034983167.1">
    <property type="nucleotide sequence ID" value="NZ_CANCWC010000005.1"/>
</dbReference>
<dbReference type="GO" id="GO:0006310">
    <property type="term" value="P:DNA recombination"/>
    <property type="evidence" value="ECO:0007669"/>
    <property type="project" value="UniProtKB-UniRule"/>
</dbReference>
<evidence type="ECO:0000313" key="15">
    <source>
        <dbReference type="Proteomes" id="UP000196255"/>
    </source>
</evidence>
<reference evidence="15" key="3">
    <citation type="submission" date="2017-04" db="EMBL/GenBank/DDBJ databases">
        <title>Function of individual gut microbiota members based on whole genome sequencing of pure cultures obtained from chicken caecum.</title>
        <authorList>
            <person name="Medvecky M."/>
            <person name="Cejkova D."/>
            <person name="Polansky O."/>
            <person name="Karasova D."/>
            <person name="Kubasova T."/>
            <person name="Cizek A."/>
            <person name="Rychlik I."/>
        </authorList>
    </citation>
    <scope>NUCLEOTIDE SEQUENCE [LARGE SCALE GENOMIC DNA]</scope>
    <source>
        <strain evidence="15">An84</strain>
    </source>
</reference>
<dbReference type="Proteomes" id="UP000094723">
    <property type="component" value="Chromosome"/>
</dbReference>
<dbReference type="GO" id="GO:0006302">
    <property type="term" value="P:double-strand break repair"/>
    <property type="evidence" value="ECO:0007669"/>
    <property type="project" value="TreeGrafter"/>
</dbReference>
<evidence type="ECO:0000313" key="11">
    <source>
        <dbReference type="EMBL" id="OUN18927.1"/>
    </source>
</evidence>
<dbReference type="Proteomes" id="UP001231316">
    <property type="component" value="Chromosome"/>
</dbReference>
<reference evidence="12" key="5">
    <citation type="submission" date="2023-04" db="EMBL/GenBank/DDBJ databases">
        <title>Four porcine-derived lactic acid bacteria strains analyses and their evaluation as potential probiotics based on genomics.</title>
        <authorList>
            <person name="Niu D."/>
        </authorList>
    </citation>
    <scope>NUCLEOTIDE SEQUENCE</scope>
    <source>
        <strain evidence="12">ZSA5</strain>
    </source>
</reference>
<evidence type="ECO:0000313" key="10">
    <source>
        <dbReference type="EMBL" id="AOO73872.1"/>
    </source>
</evidence>
<dbReference type="SUPFAM" id="SSF50249">
    <property type="entry name" value="Nucleic acid-binding proteins"/>
    <property type="match status" value="1"/>
</dbReference>
<dbReference type="Gene3D" id="2.40.50.140">
    <property type="entry name" value="Nucleic acid-binding proteins"/>
    <property type="match status" value="1"/>
</dbReference>
<evidence type="ECO:0000313" key="9">
    <source>
        <dbReference type="EMBL" id="AIR10595.1"/>
    </source>
</evidence>
<dbReference type="InterPro" id="IPR042242">
    <property type="entry name" value="RecO_C"/>
</dbReference>
<evidence type="ECO:0000256" key="6">
    <source>
        <dbReference type="ARBA" id="ARBA00033409"/>
    </source>
</evidence>